<name>A0ABQ7JEN7_9APIC</name>
<reference evidence="1 2" key="1">
    <citation type="journal article" date="2020" name="bioRxiv">
        <title>Metabolic contributions of an alphaproteobacterial endosymbiont in the apicomplexan Cardiosporidium cionae.</title>
        <authorList>
            <person name="Hunter E.S."/>
            <person name="Paight C.J."/>
            <person name="Lane C.E."/>
        </authorList>
    </citation>
    <scope>NUCLEOTIDE SEQUENCE [LARGE SCALE GENOMIC DNA]</scope>
    <source>
        <strain evidence="1">ESH_2018</strain>
    </source>
</reference>
<protein>
    <submittedName>
        <fullName evidence="1">Uncharacterized protein</fullName>
    </submittedName>
</protein>
<keyword evidence="2" id="KW-1185">Reference proteome</keyword>
<organism evidence="1 2">
    <name type="scientific">Cardiosporidium cionae</name>
    <dbReference type="NCBI Taxonomy" id="476202"/>
    <lineage>
        <taxon>Eukaryota</taxon>
        <taxon>Sar</taxon>
        <taxon>Alveolata</taxon>
        <taxon>Apicomplexa</taxon>
        <taxon>Aconoidasida</taxon>
        <taxon>Nephromycida</taxon>
        <taxon>Cardiosporidium</taxon>
    </lineage>
</organism>
<gene>
    <name evidence="1" type="ORF">IE077_003938</name>
</gene>
<comment type="caution">
    <text evidence="1">The sequence shown here is derived from an EMBL/GenBank/DDBJ whole genome shotgun (WGS) entry which is preliminary data.</text>
</comment>
<evidence type="ECO:0000313" key="1">
    <source>
        <dbReference type="EMBL" id="KAF8822360.1"/>
    </source>
</evidence>
<accession>A0ABQ7JEN7</accession>
<feature type="non-terminal residue" evidence="1">
    <location>
        <position position="1"/>
    </location>
</feature>
<evidence type="ECO:0000313" key="2">
    <source>
        <dbReference type="Proteomes" id="UP000823046"/>
    </source>
</evidence>
<sequence>VELFHFLGMDSEFHPLPPLYGPPAPHEDSHKEEIMEGFSFTFRYLLDGCAKDLVRDVEERYHKPWDNEMLLNSYSWILSLCSHYFKFENEKRSKHTKKKLLLSSESLKPMDRVDMLLFLQEYLKETCACTQLMFW</sequence>
<dbReference type="EMBL" id="JADAQX010000061">
    <property type="protein sequence ID" value="KAF8822360.1"/>
    <property type="molecule type" value="Genomic_DNA"/>
</dbReference>
<dbReference type="Proteomes" id="UP000823046">
    <property type="component" value="Unassembled WGS sequence"/>
</dbReference>
<proteinExistence type="predicted"/>